<evidence type="ECO:0000256" key="7">
    <source>
        <dbReference type="HAMAP-Rule" id="MF_00599"/>
    </source>
</evidence>
<dbReference type="PANTHER" id="PTHR37485:SF1">
    <property type="entry name" value="CELL DIVISION PROTEIN FTSB"/>
    <property type="match status" value="1"/>
</dbReference>
<comment type="subcellular location">
    <subcellularLocation>
        <location evidence="7">Cell inner membrane</location>
        <topology evidence="7">Single-pass type II membrane protein</topology>
    </subcellularLocation>
    <text evidence="7">Localizes to the division septum.</text>
</comment>
<keyword evidence="6 7" id="KW-0131">Cell cycle</keyword>
<keyword evidence="4 7" id="KW-1133">Transmembrane helix</keyword>
<dbReference type="GO" id="GO:0043093">
    <property type="term" value="P:FtsZ-dependent cytokinesis"/>
    <property type="evidence" value="ECO:0007669"/>
    <property type="project" value="UniProtKB-UniRule"/>
</dbReference>
<keyword evidence="1 7" id="KW-1003">Cell membrane</keyword>
<comment type="subunit">
    <text evidence="7">Part of a complex composed of FtsB, FtsL and FtsQ.</text>
</comment>
<keyword evidence="10" id="KW-1185">Reference proteome</keyword>
<evidence type="ECO:0000256" key="8">
    <source>
        <dbReference type="SAM" id="Phobius"/>
    </source>
</evidence>
<evidence type="ECO:0000313" key="9">
    <source>
        <dbReference type="EMBL" id="ASK78832.1"/>
    </source>
</evidence>
<feature type="topological domain" description="Periplasmic" evidence="7">
    <location>
        <begin position="22"/>
        <end position="88"/>
    </location>
</feature>
<keyword evidence="2 7" id="KW-0132">Cell division</keyword>
<dbReference type="Pfam" id="PF04977">
    <property type="entry name" value="DivIC"/>
    <property type="match status" value="1"/>
</dbReference>
<evidence type="ECO:0000313" key="10">
    <source>
        <dbReference type="Proteomes" id="UP000242175"/>
    </source>
</evidence>
<dbReference type="InterPro" id="IPR023081">
    <property type="entry name" value="Cell_div_FtsB"/>
</dbReference>
<reference evidence="9 10" key="1">
    <citation type="journal article" date="2016" name="Int. J. Syst. Evol. Microbiol.">
        <title>Paraphotobacterium marinum gen. nov., sp. nov., a member of the family Vibrionaceae, isolated from surface seawater.</title>
        <authorList>
            <person name="Huang Z."/>
            <person name="Dong C."/>
            <person name="Shao Z."/>
        </authorList>
    </citation>
    <scope>NUCLEOTIDE SEQUENCE [LARGE SCALE GENOMIC DNA]</scope>
    <source>
        <strain evidence="9 10">NSCS20N07D</strain>
    </source>
</reference>
<evidence type="ECO:0000256" key="1">
    <source>
        <dbReference type="ARBA" id="ARBA00022475"/>
    </source>
</evidence>
<protein>
    <recommendedName>
        <fullName evidence="7">Cell division protein FtsB</fullName>
    </recommendedName>
</protein>
<dbReference type="GO" id="GO:0030428">
    <property type="term" value="C:cell septum"/>
    <property type="evidence" value="ECO:0007669"/>
    <property type="project" value="TreeGrafter"/>
</dbReference>
<dbReference type="RefSeq" id="WP_089073740.1">
    <property type="nucleotide sequence ID" value="NZ_CBCSAM010000005.1"/>
</dbReference>
<name>A0A220VF69_9GAMM</name>
<evidence type="ECO:0000256" key="6">
    <source>
        <dbReference type="ARBA" id="ARBA00023306"/>
    </source>
</evidence>
<evidence type="ECO:0000256" key="5">
    <source>
        <dbReference type="ARBA" id="ARBA00023136"/>
    </source>
</evidence>
<dbReference type="AlphaFoldDB" id="A0A220VF69"/>
<dbReference type="Proteomes" id="UP000242175">
    <property type="component" value="Chromosome large"/>
</dbReference>
<keyword evidence="7" id="KW-0997">Cell inner membrane</keyword>
<proteinExistence type="inferred from homology"/>
<evidence type="ECO:0000256" key="4">
    <source>
        <dbReference type="ARBA" id="ARBA00022989"/>
    </source>
</evidence>
<feature type="topological domain" description="Cytoplasmic" evidence="7">
    <location>
        <begin position="1"/>
        <end position="3"/>
    </location>
</feature>
<dbReference type="KEGG" id="pmai:CF386_01715"/>
<dbReference type="GO" id="GO:0005886">
    <property type="term" value="C:plasma membrane"/>
    <property type="evidence" value="ECO:0007669"/>
    <property type="project" value="UniProtKB-SubCell"/>
</dbReference>
<keyword evidence="5 7" id="KW-0472">Membrane</keyword>
<dbReference type="OrthoDB" id="7061211at2"/>
<feature type="transmembrane region" description="Helical" evidence="8">
    <location>
        <begin position="6"/>
        <end position="22"/>
    </location>
</feature>
<organism evidence="9 10">
    <name type="scientific">Paraphotobacterium marinum</name>
    <dbReference type="NCBI Taxonomy" id="1755811"/>
    <lineage>
        <taxon>Bacteria</taxon>
        <taxon>Pseudomonadati</taxon>
        <taxon>Pseudomonadota</taxon>
        <taxon>Gammaproteobacteria</taxon>
        <taxon>Vibrionales</taxon>
        <taxon>Vibrionaceae</taxon>
        <taxon>Paraphotobacterium</taxon>
    </lineage>
</organism>
<dbReference type="HAMAP" id="MF_00599">
    <property type="entry name" value="FtsB"/>
    <property type="match status" value="1"/>
</dbReference>
<evidence type="ECO:0000256" key="3">
    <source>
        <dbReference type="ARBA" id="ARBA00022692"/>
    </source>
</evidence>
<gene>
    <name evidence="7" type="primary">ftsB</name>
    <name evidence="9" type="ORF">CF386_01715</name>
</gene>
<dbReference type="PANTHER" id="PTHR37485">
    <property type="entry name" value="CELL DIVISION PROTEIN FTSB"/>
    <property type="match status" value="1"/>
</dbReference>
<comment type="function">
    <text evidence="7">Essential cell division protein. May link together the upstream cell division proteins, which are predominantly cytoplasmic, with the downstream cell division proteins, which are predominantly periplasmic.</text>
</comment>
<sequence>MNIFRYSLIFIFFFFQFTLWFGKNGVIDYIEYSNKATEQKIENNKLSLRNAQMFKKINDLEKGHESIEEKARFNLGFVKKGETYFNIQ</sequence>
<accession>A0A220VF69</accession>
<dbReference type="InterPro" id="IPR007060">
    <property type="entry name" value="FtsL/DivIC"/>
</dbReference>
<keyword evidence="3 7" id="KW-0812">Transmembrane</keyword>
<comment type="similarity">
    <text evidence="7">Belongs to the FtsB family.</text>
</comment>
<dbReference type="EMBL" id="CP022355">
    <property type="protein sequence ID" value="ASK78832.1"/>
    <property type="molecule type" value="Genomic_DNA"/>
</dbReference>
<evidence type="ECO:0000256" key="2">
    <source>
        <dbReference type="ARBA" id="ARBA00022618"/>
    </source>
</evidence>
<dbReference type="GO" id="GO:0032153">
    <property type="term" value="C:cell division site"/>
    <property type="evidence" value="ECO:0007669"/>
    <property type="project" value="UniProtKB-UniRule"/>
</dbReference>